<dbReference type="STRING" id="877500.GCA_000935065_01234"/>
<dbReference type="EMBL" id="PDKO01000012">
    <property type="protein sequence ID" value="RXJ61816.1"/>
    <property type="molecule type" value="Genomic_DNA"/>
</dbReference>
<dbReference type="OrthoDB" id="368646at2"/>
<evidence type="ECO:0008006" key="3">
    <source>
        <dbReference type="Google" id="ProtNLM"/>
    </source>
</evidence>
<name>A0A4Q0XW89_9BACT</name>
<keyword evidence="2" id="KW-1185">Reference proteome</keyword>
<accession>A0A4Q0XW89</accession>
<dbReference type="PANTHER" id="PTHR37822">
    <property type="entry name" value="SPORE PHOTOPRODUCT LYASE-RELATED"/>
    <property type="match status" value="1"/>
</dbReference>
<organism evidence="1 2">
    <name type="scientific">Halarcobacter anaerophilus</name>
    <dbReference type="NCBI Taxonomy" id="877500"/>
    <lineage>
        <taxon>Bacteria</taxon>
        <taxon>Pseudomonadati</taxon>
        <taxon>Campylobacterota</taxon>
        <taxon>Epsilonproteobacteria</taxon>
        <taxon>Campylobacterales</taxon>
        <taxon>Arcobacteraceae</taxon>
        <taxon>Halarcobacter</taxon>
    </lineage>
</organism>
<comment type="caution">
    <text evidence="1">The sequence shown here is derived from an EMBL/GenBank/DDBJ whole genome shotgun (WGS) entry which is preliminary data.</text>
</comment>
<dbReference type="GO" id="GO:1904047">
    <property type="term" value="F:S-adenosyl-L-methionine binding"/>
    <property type="evidence" value="ECO:0007669"/>
    <property type="project" value="TreeGrafter"/>
</dbReference>
<dbReference type="Gene3D" id="3.80.30.30">
    <property type="match status" value="1"/>
</dbReference>
<proteinExistence type="predicted"/>
<dbReference type="AlphaFoldDB" id="A0A4Q0XW89"/>
<dbReference type="GO" id="GO:0003913">
    <property type="term" value="F:DNA photolyase activity"/>
    <property type="evidence" value="ECO:0007669"/>
    <property type="project" value="TreeGrafter"/>
</dbReference>
<evidence type="ECO:0000313" key="1">
    <source>
        <dbReference type="EMBL" id="RXJ61816.1"/>
    </source>
</evidence>
<sequence length="417" mass="49097">MSYKEKFEQSLTKTNFKNLSKENQEFITKKAFLYEFSFQELKQLIDFAIDFKMWHEEDISKHFKEEYPNRKNAFNDIRTKWNELKNRPNSYTKFTKDLYKDDVRKFSFTKFEGEKTALGSCPVASPNTRCCNLLTLDAVQSCGFDCSYCSIQSFYNQDKIGFDANFKKNLENLKLDPNEIYHIGTGQSSDSLMWGNKEGVLDALFEFARKNPNVILEFKTKSNNIKYILENEVPKNIICTWSLNTQTIIENEEHLAASLNQRIEAAKKVSNKGVLVGFHFHPIVQYENYLSEYEEVYKTLINSFDPKKVALVSFGTLTFIKPVINKIRSRNFKSKILQMPMVDANGKQSYPLDIKREMFKSAYDTFKPWHKDVYFYLCMEDQSLWKDVFGYEYISNNQMEEFMKMSYMNKIKLNSSI</sequence>
<protein>
    <recommendedName>
        <fullName evidence="3">DNA photolyase</fullName>
    </recommendedName>
</protein>
<gene>
    <name evidence="1" type="ORF">CRV06_12495</name>
</gene>
<dbReference type="Pfam" id="PF20903">
    <property type="entry name" value="SPL"/>
    <property type="match status" value="1"/>
</dbReference>
<evidence type="ECO:0000313" key="2">
    <source>
        <dbReference type="Proteomes" id="UP000290191"/>
    </source>
</evidence>
<dbReference type="PANTHER" id="PTHR37822:SF2">
    <property type="entry name" value="SPORE PHOTOPRODUCT LYASE"/>
    <property type="match status" value="1"/>
</dbReference>
<reference evidence="1 2" key="1">
    <citation type="submission" date="2017-10" db="EMBL/GenBank/DDBJ databases">
        <title>Genomics of the genus Arcobacter.</title>
        <authorList>
            <person name="Perez-Cataluna A."/>
            <person name="Figueras M.J."/>
        </authorList>
    </citation>
    <scope>NUCLEOTIDE SEQUENCE [LARGE SCALE GENOMIC DNA]</scope>
    <source>
        <strain evidence="1 2">DSM 24636</strain>
    </source>
</reference>
<dbReference type="GO" id="GO:0042601">
    <property type="term" value="C:endospore-forming forespore"/>
    <property type="evidence" value="ECO:0007669"/>
    <property type="project" value="TreeGrafter"/>
</dbReference>
<dbReference type="GO" id="GO:0051539">
    <property type="term" value="F:4 iron, 4 sulfur cluster binding"/>
    <property type="evidence" value="ECO:0007669"/>
    <property type="project" value="TreeGrafter"/>
</dbReference>
<dbReference type="InterPro" id="IPR049539">
    <property type="entry name" value="SPL"/>
</dbReference>
<dbReference type="Proteomes" id="UP000290191">
    <property type="component" value="Unassembled WGS sequence"/>
</dbReference>